<dbReference type="SUPFAM" id="SSF144083">
    <property type="entry name" value="Magnesium transport protein CorA, transmembrane region"/>
    <property type="match status" value="1"/>
</dbReference>
<dbReference type="GO" id="GO:0010961">
    <property type="term" value="P:intracellular magnesium ion homeostasis"/>
    <property type="evidence" value="ECO:0007669"/>
    <property type="project" value="TreeGrafter"/>
</dbReference>
<feature type="transmembrane region" description="Helical" evidence="7">
    <location>
        <begin position="476"/>
        <end position="495"/>
    </location>
</feature>
<evidence type="ECO:0000256" key="5">
    <source>
        <dbReference type="ARBA" id="ARBA00023136"/>
    </source>
</evidence>
<dbReference type="CDD" id="cd12829">
    <property type="entry name" value="Alr1p-like"/>
    <property type="match status" value="1"/>
</dbReference>
<proteinExistence type="inferred from homology"/>
<dbReference type="PANTHER" id="PTHR21535:SF51">
    <property type="entry name" value="MANGANESE RESISTANCE PROTEIN MNR2"/>
    <property type="match status" value="1"/>
</dbReference>
<reference evidence="8" key="1">
    <citation type="submission" date="2020-12" db="EMBL/GenBank/DDBJ databases">
        <title>Metabolic potential, ecology and presence of endohyphal bacteria is reflected in genomic diversity of Mucoromycotina.</title>
        <authorList>
            <person name="Muszewska A."/>
            <person name="Okrasinska A."/>
            <person name="Steczkiewicz K."/>
            <person name="Drgas O."/>
            <person name="Orlowska M."/>
            <person name="Perlinska-Lenart U."/>
            <person name="Aleksandrzak-Piekarczyk T."/>
            <person name="Szatraj K."/>
            <person name="Zielenkiewicz U."/>
            <person name="Pilsyk S."/>
            <person name="Malc E."/>
            <person name="Mieczkowski P."/>
            <person name="Kruszewska J.S."/>
            <person name="Biernat P."/>
            <person name="Pawlowska J."/>
        </authorList>
    </citation>
    <scope>NUCLEOTIDE SEQUENCE</scope>
    <source>
        <strain evidence="8">CBS 226.32</strain>
    </source>
</reference>
<evidence type="ECO:0000256" key="3">
    <source>
        <dbReference type="ARBA" id="ARBA00022692"/>
    </source>
</evidence>
<protein>
    <recommendedName>
        <fullName evidence="10">Cora-domain-containing protein</fullName>
    </recommendedName>
</protein>
<dbReference type="GO" id="GO:0015095">
    <property type="term" value="F:magnesium ion transmembrane transporter activity"/>
    <property type="evidence" value="ECO:0007669"/>
    <property type="project" value="InterPro"/>
</dbReference>
<dbReference type="PANTHER" id="PTHR21535">
    <property type="entry name" value="MAGNESIUM AND COBALT TRANSPORT PROTEIN/MITOCHONDRIAL IMPORT INNER MEMBRANE TRANSLOCASE SUBUNIT TIM8"/>
    <property type="match status" value="1"/>
</dbReference>
<keyword evidence="3 7" id="KW-0812">Transmembrane</keyword>
<dbReference type="Proteomes" id="UP000650833">
    <property type="component" value="Unassembled WGS sequence"/>
</dbReference>
<dbReference type="GO" id="GO:0016020">
    <property type="term" value="C:membrane"/>
    <property type="evidence" value="ECO:0007669"/>
    <property type="project" value="UniProtKB-SubCell"/>
</dbReference>
<evidence type="ECO:0000256" key="7">
    <source>
        <dbReference type="SAM" id="Phobius"/>
    </source>
</evidence>
<keyword evidence="9" id="KW-1185">Reference proteome</keyword>
<organism evidence="8 9">
    <name type="scientific">Mucor plumbeus</name>
    <dbReference type="NCBI Taxonomy" id="97098"/>
    <lineage>
        <taxon>Eukaryota</taxon>
        <taxon>Fungi</taxon>
        <taxon>Fungi incertae sedis</taxon>
        <taxon>Mucoromycota</taxon>
        <taxon>Mucoromycotina</taxon>
        <taxon>Mucoromycetes</taxon>
        <taxon>Mucorales</taxon>
        <taxon>Mucorineae</taxon>
        <taxon>Mucoraceae</taxon>
        <taxon>Mucor</taxon>
    </lineage>
</organism>
<dbReference type="EMBL" id="JAEPRC010000447">
    <property type="protein sequence ID" value="KAG2197059.1"/>
    <property type="molecule type" value="Genomic_DNA"/>
</dbReference>
<dbReference type="InterPro" id="IPR045861">
    <property type="entry name" value="CorA_cytoplasmic_dom"/>
</dbReference>
<dbReference type="InterPro" id="IPR045863">
    <property type="entry name" value="CorA_TM1_TM2"/>
</dbReference>
<accession>A0A8H7QR85</accession>
<evidence type="ECO:0000313" key="9">
    <source>
        <dbReference type="Proteomes" id="UP000650833"/>
    </source>
</evidence>
<keyword evidence="5 7" id="KW-0472">Membrane</keyword>
<sequence>MEDERFHARPFLAPSVCQDYVLQMEPIDSTASTPPPVPTSSSDTANGRKNSADVEVCYPYPTQRSDQHSTLETEVLKSYIHNSKEDDPELKLERQLTAKLDDLLDSGQNEPKSASRRFSFYGDNIRDPSEVNKDIDRYTFYSAELGSLKHRSFRQLLLMKSPQDNISTVADLLIETTSWWIDIFAPSNEEMRAISKIFRIHPLTTEDIQAQESREKCEIFQNYMFISFRSFNHDFNSPDYLEAVSFYIVIFKDGVLTFRFQDLPHPHNVRRRIHQLKDFIHVTPEWINYALIDNITDSFAPLIQHTELEVDSIDDLVLVLNGSEQNDMLRRIGSCRKTVMQLLRLLGPKADVVRSLIKRYEDKAKEIGYNNMRLRDSAAVGGGSGTTAVSTAVNNTTTNNITSTTADNIIPEQDEVKVHHEVTLYLGDIQDHILTMLQNVNHYDLILGRAHRNYLGQISIELSQAGNTTNEVINRLTFFATVIVPLNLVGGLFGMNVHVPGESNDDLVWFFWIVLGMMVYVIAMIAIGKRTGFL</sequence>
<feature type="transmembrane region" description="Helical" evidence="7">
    <location>
        <begin position="507"/>
        <end position="528"/>
    </location>
</feature>
<comment type="similarity">
    <text evidence="2">Belongs to the CorA metal ion transporter (MIT) (TC 1.A.35) family.</text>
</comment>
<evidence type="ECO:0000313" key="8">
    <source>
        <dbReference type="EMBL" id="KAG2197059.1"/>
    </source>
</evidence>
<gene>
    <name evidence="8" type="ORF">INT46_002781</name>
</gene>
<evidence type="ECO:0000256" key="6">
    <source>
        <dbReference type="SAM" id="MobiDB-lite"/>
    </source>
</evidence>
<evidence type="ECO:0000256" key="4">
    <source>
        <dbReference type="ARBA" id="ARBA00022989"/>
    </source>
</evidence>
<comment type="caution">
    <text evidence="8">The sequence shown here is derived from an EMBL/GenBank/DDBJ whole genome shotgun (WGS) entry which is preliminary data.</text>
</comment>
<comment type="subcellular location">
    <subcellularLocation>
        <location evidence="1">Membrane</location>
        <topology evidence="1">Multi-pass membrane protein</topology>
    </subcellularLocation>
</comment>
<dbReference type="Gene3D" id="1.20.58.340">
    <property type="entry name" value="Magnesium transport protein CorA, transmembrane region"/>
    <property type="match status" value="2"/>
</dbReference>
<name>A0A8H7QR85_9FUNG</name>
<dbReference type="Pfam" id="PF01544">
    <property type="entry name" value="CorA"/>
    <property type="match status" value="2"/>
</dbReference>
<feature type="region of interest" description="Disordered" evidence="6">
    <location>
        <begin position="26"/>
        <end position="52"/>
    </location>
</feature>
<dbReference type="Gene3D" id="3.30.460.20">
    <property type="entry name" value="CorA soluble domain-like"/>
    <property type="match status" value="1"/>
</dbReference>
<dbReference type="SUPFAM" id="SSF143865">
    <property type="entry name" value="CorA soluble domain-like"/>
    <property type="match status" value="1"/>
</dbReference>
<dbReference type="OrthoDB" id="29879at2759"/>
<keyword evidence="4 7" id="KW-1133">Transmembrane helix</keyword>
<evidence type="ECO:0000256" key="1">
    <source>
        <dbReference type="ARBA" id="ARBA00004141"/>
    </source>
</evidence>
<evidence type="ECO:0000256" key="2">
    <source>
        <dbReference type="ARBA" id="ARBA00009765"/>
    </source>
</evidence>
<dbReference type="AlphaFoldDB" id="A0A8H7QR85"/>
<dbReference type="InterPro" id="IPR044089">
    <property type="entry name" value="Alr1-like"/>
</dbReference>
<evidence type="ECO:0008006" key="10">
    <source>
        <dbReference type="Google" id="ProtNLM"/>
    </source>
</evidence>
<dbReference type="InterPro" id="IPR002523">
    <property type="entry name" value="MgTranspt_CorA/ZnTranspt_ZntB"/>
</dbReference>